<protein>
    <submittedName>
        <fullName evidence="8">Peptidoglycan bridge formation protein FemAB</fullName>
    </submittedName>
</protein>
<keyword evidence="4" id="KW-0573">Peptidoglycan synthesis</keyword>
<dbReference type="InterPro" id="IPR003447">
    <property type="entry name" value="FEMABX"/>
</dbReference>
<keyword evidence="9" id="KW-1185">Reference proteome</keyword>
<evidence type="ECO:0000256" key="2">
    <source>
        <dbReference type="ARBA" id="ARBA00022679"/>
    </source>
</evidence>
<keyword evidence="3" id="KW-0133">Cell shape</keyword>
<dbReference type="GO" id="GO:0071555">
    <property type="term" value="P:cell wall organization"/>
    <property type="evidence" value="ECO:0007669"/>
    <property type="project" value="UniProtKB-KW"/>
</dbReference>
<keyword evidence="5" id="KW-0012">Acyltransferase</keyword>
<dbReference type="InterPro" id="IPR050644">
    <property type="entry name" value="PG_Glycine_Bridge_Synth"/>
</dbReference>
<evidence type="ECO:0000256" key="6">
    <source>
        <dbReference type="ARBA" id="ARBA00023316"/>
    </source>
</evidence>
<dbReference type="GO" id="GO:0008360">
    <property type="term" value="P:regulation of cell shape"/>
    <property type="evidence" value="ECO:0007669"/>
    <property type="project" value="UniProtKB-KW"/>
</dbReference>
<evidence type="ECO:0000313" key="9">
    <source>
        <dbReference type="Proteomes" id="UP000532194"/>
    </source>
</evidence>
<proteinExistence type="inferred from homology"/>
<evidence type="ECO:0000256" key="1">
    <source>
        <dbReference type="ARBA" id="ARBA00009943"/>
    </source>
</evidence>
<dbReference type="Proteomes" id="UP000532194">
    <property type="component" value="Unassembled WGS sequence"/>
</dbReference>
<evidence type="ECO:0000256" key="4">
    <source>
        <dbReference type="ARBA" id="ARBA00022984"/>
    </source>
</evidence>
<accession>A0A7Y0EMK3</accession>
<comment type="similarity">
    <text evidence="1">Belongs to the FemABX family.</text>
</comment>
<dbReference type="SUPFAM" id="SSF55729">
    <property type="entry name" value="Acyl-CoA N-acyltransferases (Nat)"/>
    <property type="match status" value="1"/>
</dbReference>
<dbReference type="PANTHER" id="PTHR36174">
    <property type="entry name" value="LIPID II:GLYCINE GLYCYLTRANSFERASE"/>
    <property type="match status" value="1"/>
</dbReference>
<dbReference type="Pfam" id="PF13480">
    <property type="entry name" value="Acetyltransf_6"/>
    <property type="match status" value="1"/>
</dbReference>
<dbReference type="RefSeq" id="WP_169171047.1">
    <property type="nucleotide sequence ID" value="NZ_JAAIII010000001.1"/>
</dbReference>
<comment type="caution">
    <text evidence="8">The sequence shown here is derived from an EMBL/GenBank/DDBJ whole genome shotgun (WGS) entry which is preliminary data.</text>
</comment>
<keyword evidence="2" id="KW-0808">Transferase</keyword>
<gene>
    <name evidence="8" type="ORF">G1C95_0163</name>
</gene>
<organism evidence="8 9">
    <name type="scientific">Bifidobacterium oedipodis</name>
    <dbReference type="NCBI Taxonomy" id="2675322"/>
    <lineage>
        <taxon>Bacteria</taxon>
        <taxon>Bacillati</taxon>
        <taxon>Actinomycetota</taxon>
        <taxon>Actinomycetes</taxon>
        <taxon>Bifidobacteriales</taxon>
        <taxon>Bifidobacteriaceae</taxon>
        <taxon>Bifidobacterium</taxon>
    </lineage>
</organism>
<dbReference type="EMBL" id="JAAIII010000001">
    <property type="protein sequence ID" value="NMM92978.1"/>
    <property type="molecule type" value="Genomic_DNA"/>
</dbReference>
<reference evidence="8 9" key="1">
    <citation type="submission" date="2020-02" db="EMBL/GenBank/DDBJ databases">
        <title>Characterization of phylogenetic diversity of novel bifidobacterial species isolated in Czech ZOOs.</title>
        <authorList>
            <person name="Lugli G.A."/>
            <person name="Vera N.B."/>
            <person name="Ventura M."/>
        </authorList>
    </citation>
    <scope>NUCLEOTIDE SEQUENCE [LARGE SCALE GENOMIC DNA]</scope>
    <source>
        <strain evidence="8 9">DSM 109957</strain>
    </source>
</reference>
<dbReference type="GO" id="GO:0009252">
    <property type="term" value="P:peptidoglycan biosynthetic process"/>
    <property type="evidence" value="ECO:0007669"/>
    <property type="project" value="UniProtKB-KW"/>
</dbReference>
<evidence type="ECO:0000313" key="8">
    <source>
        <dbReference type="EMBL" id="NMM92978.1"/>
    </source>
</evidence>
<dbReference type="PANTHER" id="PTHR36174:SF1">
    <property type="entry name" value="LIPID II:GLYCINE GLYCYLTRANSFERASE"/>
    <property type="match status" value="1"/>
</dbReference>
<dbReference type="PROSITE" id="PS51191">
    <property type="entry name" value="FEMABX"/>
    <property type="match status" value="1"/>
</dbReference>
<sequence>MITLEKVDSATLEREAAAAGIELPIEQTGVWSAFQADIEGRTPWGDFLIRRDGELIAVISLIDFETHGYHYLRSMHGPAWVTKPSESDEREVLDALVSTVRAQSHNVVFLRVDTWTTAGTKPVLSTVPYDLTVVIDVTGGDEAILGRMKRRGRRDVRKALRECPAEVADETSAALADFSEYYDVMVETGKRDGFTPAPMSDYADMIRALGADHCRVFAARIENRVVAWSIVTVNGTHAVRYYAGMRNEVMRLHVTDKLLYSECCILGSQGITAYDLMGIGSDFAPSLKGLNEFKTKFTEEITPVAPARDVPVKKGFYTALTLLQALRRKLRSSSK</sequence>
<name>A0A7Y0EMK3_9BIFI</name>
<dbReference type="Gene3D" id="3.40.630.30">
    <property type="match status" value="1"/>
</dbReference>
<dbReference type="AlphaFoldDB" id="A0A7Y0EMK3"/>
<evidence type="ECO:0000256" key="5">
    <source>
        <dbReference type="ARBA" id="ARBA00023315"/>
    </source>
</evidence>
<dbReference type="GO" id="GO:0016755">
    <property type="term" value="F:aminoacyltransferase activity"/>
    <property type="evidence" value="ECO:0007669"/>
    <property type="project" value="InterPro"/>
</dbReference>
<dbReference type="InterPro" id="IPR016181">
    <property type="entry name" value="Acyl_CoA_acyltransferase"/>
</dbReference>
<keyword evidence="6" id="KW-0961">Cell wall biogenesis/degradation</keyword>
<evidence type="ECO:0000259" key="7">
    <source>
        <dbReference type="Pfam" id="PF13480"/>
    </source>
</evidence>
<feature type="domain" description="BioF2-like acetyltransferase" evidence="7">
    <location>
        <begin position="151"/>
        <end position="282"/>
    </location>
</feature>
<evidence type="ECO:0000256" key="3">
    <source>
        <dbReference type="ARBA" id="ARBA00022960"/>
    </source>
</evidence>
<dbReference type="InterPro" id="IPR038740">
    <property type="entry name" value="BioF2-like_GNAT_dom"/>
</dbReference>